<dbReference type="STRING" id="1618481.US54_C0034G0005"/>
<sequence length="61" mass="7358">MKRLFTNQEIEIDRNILRNISYKVWLQRFVLFERQVVAWYYSELCFDTIGLWTIQAKGGVG</sequence>
<gene>
    <name evidence="1" type="ORF">US54_C0034G0005</name>
</gene>
<evidence type="ECO:0000313" key="1">
    <source>
        <dbReference type="EMBL" id="KKQ37483.1"/>
    </source>
</evidence>
<organism evidence="1 2">
    <name type="scientific">Candidatus Roizmanbacteria bacterium GW2011_GWA2_37_7</name>
    <dbReference type="NCBI Taxonomy" id="1618481"/>
    <lineage>
        <taxon>Bacteria</taxon>
        <taxon>Candidatus Roizmaniibacteriota</taxon>
    </lineage>
</organism>
<name>A0A0G0H2I9_9BACT</name>
<accession>A0A0G0H2I9</accession>
<comment type="caution">
    <text evidence="1">The sequence shown here is derived from an EMBL/GenBank/DDBJ whole genome shotgun (WGS) entry which is preliminary data.</text>
</comment>
<dbReference type="Proteomes" id="UP000034471">
    <property type="component" value="Unassembled WGS sequence"/>
</dbReference>
<evidence type="ECO:0000313" key="2">
    <source>
        <dbReference type="Proteomes" id="UP000034471"/>
    </source>
</evidence>
<dbReference type="AlphaFoldDB" id="A0A0G0H2I9"/>
<proteinExistence type="predicted"/>
<protein>
    <submittedName>
        <fullName evidence="1">Uncharacterized protein</fullName>
    </submittedName>
</protein>
<dbReference type="EMBL" id="LBTJ01000034">
    <property type="protein sequence ID" value="KKQ37483.1"/>
    <property type="molecule type" value="Genomic_DNA"/>
</dbReference>
<reference evidence="1 2" key="1">
    <citation type="journal article" date="2015" name="Nature">
        <title>rRNA introns, odd ribosomes, and small enigmatic genomes across a large radiation of phyla.</title>
        <authorList>
            <person name="Brown C.T."/>
            <person name="Hug L.A."/>
            <person name="Thomas B.C."/>
            <person name="Sharon I."/>
            <person name="Castelle C.J."/>
            <person name="Singh A."/>
            <person name="Wilkins M.J."/>
            <person name="Williams K.H."/>
            <person name="Banfield J.F."/>
        </authorList>
    </citation>
    <scope>NUCLEOTIDE SEQUENCE [LARGE SCALE GENOMIC DNA]</scope>
</reference>